<evidence type="ECO:0000313" key="2">
    <source>
        <dbReference type="EMBL" id="CAG5127132.1"/>
    </source>
</evidence>
<accession>A0A8S3ZJ26</accession>
<dbReference type="InterPro" id="IPR029063">
    <property type="entry name" value="SAM-dependent_MTases_sf"/>
</dbReference>
<keyword evidence="3" id="KW-1185">Reference proteome</keyword>
<feature type="domain" description="Methyltransferase" evidence="1">
    <location>
        <begin position="114"/>
        <end position="288"/>
    </location>
</feature>
<name>A0A8S3ZJ26_9EUPU</name>
<dbReference type="EMBL" id="CAJHNH020002580">
    <property type="protein sequence ID" value="CAG5127132.1"/>
    <property type="molecule type" value="Genomic_DNA"/>
</dbReference>
<dbReference type="InterPro" id="IPR025714">
    <property type="entry name" value="Methyltranfer_dom"/>
</dbReference>
<dbReference type="SUPFAM" id="SSF53335">
    <property type="entry name" value="S-adenosyl-L-methionine-dependent methyltransferases"/>
    <property type="match status" value="1"/>
</dbReference>
<dbReference type="AlphaFoldDB" id="A0A8S3ZJ26"/>
<sequence>MGADRMAYKQSKLAKMAVWLRSFCRRVHYVPLQLLLPLLIVVGFVTYRSLSVVEEVKVEWSDQREEALRKYNAKEVDLNFIRAAGFVDHKIEDLTDEDINSMNETQLMVTLHSYLDNADIVCSRRIRMGSLNDDGWEVCDDEVYSFSNQDSSAFEYDMARVYKCGVHSFQPYYTGKDYNRTDKIFIHPFGIGRYSEITPEGNELYTIGDIRTILGHAKRNVDLIKMDIEGAEWSVLYGMLSNDELDNVKQLLVECHVGYPSNEDRMRRSIRVLRSLSEIGFRKFYVYKNPRGSFHHPNFPVMRAKNYEIHFLNSRFLKKATSNKNSEDK</sequence>
<protein>
    <recommendedName>
        <fullName evidence="1">Methyltransferase domain-containing protein</fullName>
    </recommendedName>
</protein>
<reference evidence="2" key="1">
    <citation type="submission" date="2021-04" db="EMBL/GenBank/DDBJ databases">
        <authorList>
            <consortium name="Molecular Ecology Group"/>
        </authorList>
    </citation>
    <scope>NUCLEOTIDE SEQUENCE</scope>
</reference>
<dbReference type="InterPro" id="IPR026913">
    <property type="entry name" value="METTL24"/>
</dbReference>
<dbReference type="OrthoDB" id="10006218at2759"/>
<evidence type="ECO:0000313" key="3">
    <source>
        <dbReference type="Proteomes" id="UP000678393"/>
    </source>
</evidence>
<dbReference type="Pfam" id="PF13383">
    <property type="entry name" value="Methyltransf_22"/>
    <property type="match status" value="1"/>
</dbReference>
<evidence type="ECO:0000259" key="1">
    <source>
        <dbReference type="Pfam" id="PF13383"/>
    </source>
</evidence>
<dbReference type="Proteomes" id="UP000678393">
    <property type="component" value="Unassembled WGS sequence"/>
</dbReference>
<organism evidence="2 3">
    <name type="scientific">Candidula unifasciata</name>
    <dbReference type="NCBI Taxonomy" id="100452"/>
    <lineage>
        <taxon>Eukaryota</taxon>
        <taxon>Metazoa</taxon>
        <taxon>Spiralia</taxon>
        <taxon>Lophotrochozoa</taxon>
        <taxon>Mollusca</taxon>
        <taxon>Gastropoda</taxon>
        <taxon>Heterobranchia</taxon>
        <taxon>Euthyneura</taxon>
        <taxon>Panpulmonata</taxon>
        <taxon>Eupulmonata</taxon>
        <taxon>Stylommatophora</taxon>
        <taxon>Helicina</taxon>
        <taxon>Helicoidea</taxon>
        <taxon>Geomitridae</taxon>
        <taxon>Candidula</taxon>
    </lineage>
</organism>
<gene>
    <name evidence="2" type="ORF">CUNI_LOCUS12690</name>
</gene>
<dbReference type="PANTHER" id="PTHR32026:SF10">
    <property type="entry name" value="METHYLTRANSFERASE-LIKE PROTEIN 24-RELATED"/>
    <property type="match status" value="1"/>
</dbReference>
<dbReference type="PANTHER" id="PTHR32026">
    <property type="entry name" value="METHYLTRANSFERASE-LIKE PROTEIN 24"/>
    <property type="match status" value="1"/>
</dbReference>
<comment type="caution">
    <text evidence="2">The sequence shown here is derived from an EMBL/GenBank/DDBJ whole genome shotgun (WGS) entry which is preliminary data.</text>
</comment>
<dbReference type="Gene3D" id="3.40.50.150">
    <property type="entry name" value="Vaccinia Virus protein VP39"/>
    <property type="match status" value="1"/>
</dbReference>
<proteinExistence type="predicted"/>